<evidence type="ECO:0000256" key="1">
    <source>
        <dbReference type="SAM" id="SignalP"/>
    </source>
</evidence>
<name>A0A6G4WTB0_9ACTN</name>
<accession>A0A6G4WTB0</accession>
<dbReference type="EMBL" id="JAAKZZ010000059">
    <property type="protein sequence ID" value="NGO68445.1"/>
    <property type="molecule type" value="Genomic_DNA"/>
</dbReference>
<sequence length="86" mass="8884">MGRLYRALVTAATALAVLAAPTAAAAAPGEEGEADRAALQRRLDDVVATGAVGALMEVRDEHGVWRGTSGVAERGKRRAVPAEGRF</sequence>
<evidence type="ECO:0008006" key="4">
    <source>
        <dbReference type="Google" id="ProtNLM"/>
    </source>
</evidence>
<feature type="non-terminal residue" evidence="2">
    <location>
        <position position="86"/>
    </location>
</feature>
<keyword evidence="3" id="KW-1185">Reference proteome</keyword>
<reference evidence="2 3" key="1">
    <citation type="submission" date="2020-02" db="EMBL/GenBank/DDBJ databases">
        <title>Whole-genome analyses of novel actinobacteria.</title>
        <authorList>
            <person name="Sahin N."/>
            <person name="Tatar D."/>
        </authorList>
    </citation>
    <scope>NUCLEOTIDE SEQUENCE [LARGE SCALE GENOMIC DNA]</scope>
    <source>
        <strain evidence="2 3">SB3404</strain>
    </source>
</reference>
<feature type="chain" id="PRO_5026336006" description="Beta-lactamase" evidence="1">
    <location>
        <begin position="27"/>
        <end position="86"/>
    </location>
</feature>
<dbReference type="AlphaFoldDB" id="A0A6G4WTB0"/>
<gene>
    <name evidence="2" type="ORF">G5C65_08775</name>
</gene>
<proteinExistence type="predicted"/>
<evidence type="ECO:0000313" key="2">
    <source>
        <dbReference type="EMBL" id="NGO68445.1"/>
    </source>
</evidence>
<feature type="signal peptide" evidence="1">
    <location>
        <begin position="1"/>
        <end position="26"/>
    </location>
</feature>
<comment type="caution">
    <text evidence="2">The sequence shown here is derived from an EMBL/GenBank/DDBJ whole genome shotgun (WGS) entry which is preliminary data.</text>
</comment>
<evidence type="ECO:0000313" key="3">
    <source>
        <dbReference type="Proteomes" id="UP000477722"/>
    </source>
</evidence>
<keyword evidence="1" id="KW-0732">Signal</keyword>
<organism evidence="2 3">
    <name type="scientific">Streptomyces boncukensis</name>
    <dbReference type="NCBI Taxonomy" id="2711219"/>
    <lineage>
        <taxon>Bacteria</taxon>
        <taxon>Bacillati</taxon>
        <taxon>Actinomycetota</taxon>
        <taxon>Actinomycetes</taxon>
        <taxon>Kitasatosporales</taxon>
        <taxon>Streptomycetaceae</taxon>
        <taxon>Streptomyces</taxon>
    </lineage>
</organism>
<dbReference type="Proteomes" id="UP000477722">
    <property type="component" value="Unassembled WGS sequence"/>
</dbReference>
<protein>
    <recommendedName>
        <fullName evidence="4">Beta-lactamase</fullName>
    </recommendedName>
</protein>